<organism evidence="1 2">
    <name type="scientific">Ruminococcus flavefaciens</name>
    <dbReference type="NCBI Taxonomy" id="1265"/>
    <lineage>
        <taxon>Bacteria</taxon>
        <taxon>Bacillati</taxon>
        <taxon>Bacillota</taxon>
        <taxon>Clostridia</taxon>
        <taxon>Eubacteriales</taxon>
        <taxon>Oscillospiraceae</taxon>
        <taxon>Ruminococcus</taxon>
    </lineage>
</organism>
<proteinExistence type="predicted"/>
<evidence type="ECO:0000313" key="2">
    <source>
        <dbReference type="Proteomes" id="UP000245720"/>
    </source>
</evidence>
<dbReference type="AlphaFoldDB" id="A0A315XUW6"/>
<gene>
    <name evidence="1" type="ORF">IE37_03262</name>
</gene>
<name>A0A315XUW6_RUMFL</name>
<comment type="caution">
    <text evidence="1">The sequence shown here is derived from an EMBL/GenBank/DDBJ whole genome shotgun (WGS) entry which is preliminary data.</text>
</comment>
<sequence length="350" mass="40284">MYMVGIIETKVIKRKQSLTVFQQLRENIENKHIPDKRKWISHTHIDNNTLRFFDDYLSKKIECIVVEYPYSDKEYLSSVYAYYIKATKPTIKECYRLHFYMDGQYMGYIVLRPTPYSHIGRIQMHPKCFIKDRAYISTYNVYSNVVGEEESVPSFSFTKQDPEVAMCAQVTLWAVLEYFFNIGLGVNRIKIADVTNNTMSFLERKIPAKGLTANNIMEVLNVAGLYPILKSSMEMSSVIDDEIFAYLDSGLPVIGLNSSENHAICLIGHSGFQDIDIETIQEEFDDDNQTPKIIMACSTVSNYIANDDNFAPYQFLARKCTLTSDGFLSYTATQIDTYIIPLAEKMFITY</sequence>
<evidence type="ECO:0000313" key="1">
    <source>
        <dbReference type="EMBL" id="PWJ09968.1"/>
    </source>
</evidence>
<reference evidence="1 2" key="1">
    <citation type="submission" date="2018-05" db="EMBL/GenBank/DDBJ databases">
        <title>The Hungate 1000. A catalogue of reference genomes from the rumen microbiome.</title>
        <authorList>
            <person name="Kelly W."/>
        </authorList>
    </citation>
    <scope>NUCLEOTIDE SEQUENCE [LARGE SCALE GENOMIC DNA]</scope>
    <source>
        <strain evidence="1 2">SAb67</strain>
    </source>
</reference>
<dbReference type="Proteomes" id="UP000245720">
    <property type="component" value="Unassembled WGS sequence"/>
</dbReference>
<dbReference type="EMBL" id="QGDI01000017">
    <property type="protein sequence ID" value="PWJ09968.1"/>
    <property type="molecule type" value="Genomic_DNA"/>
</dbReference>
<accession>A0A315XUW6</accession>
<protein>
    <submittedName>
        <fullName evidence="1">Uncharacterized protein</fullName>
    </submittedName>
</protein>